<dbReference type="AlphaFoldDB" id="A0A1M6NCK0"/>
<evidence type="ECO:0000313" key="2">
    <source>
        <dbReference type="Proteomes" id="UP000184512"/>
    </source>
</evidence>
<name>A0A1M6NCK0_9ACTN</name>
<organism evidence="1 2">
    <name type="scientific">Tessaracoccus bendigoensis DSM 12906</name>
    <dbReference type="NCBI Taxonomy" id="1123357"/>
    <lineage>
        <taxon>Bacteria</taxon>
        <taxon>Bacillati</taxon>
        <taxon>Actinomycetota</taxon>
        <taxon>Actinomycetes</taxon>
        <taxon>Propionibacteriales</taxon>
        <taxon>Propionibacteriaceae</taxon>
        <taxon>Tessaracoccus</taxon>
    </lineage>
</organism>
<dbReference type="Proteomes" id="UP000184512">
    <property type="component" value="Unassembled WGS sequence"/>
</dbReference>
<accession>A0A1M6NCK0</accession>
<protein>
    <submittedName>
        <fullName evidence="1">Uncharacterized protein</fullName>
    </submittedName>
</protein>
<feature type="non-terminal residue" evidence="1">
    <location>
        <position position="1"/>
    </location>
</feature>
<dbReference type="EMBL" id="FQZG01000111">
    <property type="protein sequence ID" value="SHJ93419.1"/>
    <property type="molecule type" value="Genomic_DNA"/>
</dbReference>
<keyword evidence="2" id="KW-1185">Reference proteome</keyword>
<gene>
    <name evidence="1" type="ORF">SAMN02745244_03610</name>
</gene>
<evidence type="ECO:0000313" key="1">
    <source>
        <dbReference type="EMBL" id="SHJ93419.1"/>
    </source>
</evidence>
<dbReference type="RefSeq" id="WP_217652298.1">
    <property type="nucleotide sequence ID" value="NZ_FQZG01000111.1"/>
</dbReference>
<reference evidence="1 2" key="1">
    <citation type="submission" date="2016-11" db="EMBL/GenBank/DDBJ databases">
        <authorList>
            <person name="Jaros S."/>
            <person name="Januszkiewicz K."/>
            <person name="Wedrychowicz H."/>
        </authorList>
    </citation>
    <scope>NUCLEOTIDE SEQUENCE [LARGE SCALE GENOMIC DNA]</scope>
    <source>
        <strain evidence="1 2">DSM 12906</strain>
    </source>
</reference>
<proteinExistence type="predicted"/>
<sequence>HGAGTRPQSPDKVHDGFVTGRSYLTARLNQRTAPLNQRTARLNRRTKDAPTELRLRGRLRWFNVSR</sequence>